<dbReference type="EMBL" id="CAJNOR010011109">
    <property type="protein sequence ID" value="CAF1659103.1"/>
    <property type="molecule type" value="Genomic_DNA"/>
</dbReference>
<gene>
    <name evidence="1" type="ORF">EDS130_LOCUS21283</name>
    <name evidence="2" type="ORF">XAT740_LOCUS56501</name>
</gene>
<sequence length="578" mass="66959">MSRMSSKLRDHNTWVLDSQQNPAISRTGATKQTVTKVPKKTYHRTVTLRIPLVEKKYFLKPAPIERQNGKSVVVERTTSTASQIATKAILGVAFAVAVSYLLRDTLNNRGFEWRLPRVTQSETCNMDLAKNRDFNRFYGLSNSGNHFTSLTNDACDSKIVVKSLFPPAVLKSDQPASSFIILSKFGTGKTSLRCEYLKSLSSADYFKLLILNQDLNKYLDRFVQFEISRKTECQGSNCLVNWSTDEFGQMILSLLVTQLVDEYEQEKFYLSDVLLDEKIELITILCYYYNGEDLKKLEMFVNYLLEKPSSEKYSASDVVLQYIQQNVYYEKPLFKHLKDELNKFTILSKIYEKLHLLIVVTEGEEFVNLVERRTMSGNVFTHFTWILEILNKLLRKSVVVIVDGIDESHYFLQKNTESRKALELFFRSSVSHKIQSLVLAQHFYLALFYPQINATNFQDAIVRSDKFPTHRIQWDTNALMNYADAVLQEMNENASTDRCREFTDFAALVNYHDPNITEIINHLQTPRELHQFVQKLIMEMNNSAKDNDMPFIATYENVRKAYSEAETLFNRDDKLTEA</sequence>
<dbReference type="Proteomes" id="UP000663852">
    <property type="component" value="Unassembled WGS sequence"/>
</dbReference>
<dbReference type="OrthoDB" id="10051750at2759"/>
<comment type="caution">
    <text evidence="2">The sequence shown here is derived from an EMBL/GenBank/DDBJ whole genome shotgun (WGS) entry which is preliminary data.</text>
</comment>
<organism evidence="2 3">
    <name type="scientific">Adineta ricciae</name>
    <name type="common">Rotifer</name>
    <dbReference type="NCBI Taxonomy" id="249248"/>
    <lineage>
        <taxon>Eukaryota</taxon>
        <taxon>Metazoa</taxon>
        <taxon>Spiralia</taxon>
        <taxon>Gnathifera</taxon>
        <taxon>Rotifera</taxon>
        <taxon>Eurotatoria</taxon>
        <taxon>Bdelloidea</taxon>
        <taxon>Adinetida</taxon>
        <taxon>Adinetidae</taxon>
        <taxon>Adineta</taxon>
    </lineage>
</organism>
<evidence type="ECO:0000313" key="1">
    <source>
        <dbReference type="EMBL" id="CAF1125410.1"/>
    </source>
</evidence>
<accession>A0A816FAS9</accession>
<evidence type="ECO:0000313" key="3">
    <source>
        <dbReference type="Proteomes" id="UP000663828"/>
    </source>
</evidence>
<dbReference type="EMBL" id="CAJNOJ010000107">
    <property type="protein sequence ID" value="CAF1125410.1"/>
    <property type="molecule type" value="Genomic_DNA"/>
</dbReference>
<keyword evidence="3" id="KW-1185">Reference proteome</keyword>
<name>A0A816FAS9_ADIRI</name>
<evidence type="ECO:0000313" key="2">
    <source>
        <dbReference type="EMBL" id="CAF1659103.1"/>
    </source>
</evidence>
<reference evidence="2" key="1">
    <citation type="submission" date="2021-02" db="EMBL/GenBank/DDBJ databases">
        <authorList>
            <person name="Nowell W R."/>
        </authorList>
    </citation>
    <scope>NUCLEOTIDE SEQUENCE</scope>
</reference>
<proteinExistence type="predicted"/>
<dbReference type="Proteomes" id="UP000663828">
    <property type="component" value="Unassembled WGS sequence"/>
</dbReference>
<dbReference type="AlphaFoldDB" id="A0A816FAS9"/>
<protein>
    <submittedName>
        <fullName evidence="2">Uncharacterized protein</fullName>
    </submittedName>
</protein>